<name>A0ABS4UPA0_9ACTN</name>
<reference evidence="2 3" key="1">
    <citation type="submission" date="2021-03" db="EMBL/GenBank/DDBJ databases">
        <title>Sequencing the genomes of 1000 actinobacteria strains.</title>
        <authorList>
            <person name="Klenk H.-P."/>
        </authorList>
    </citation>
    <scope>NUCLEOTIDE SEQUENCE [LARGE SCALE GENOMIC DNA]</scope>
    <source>
        <strain evidence="2 3">DSM 18824</strain>
    </source>
</reference>
<dbReference type="RefSeq" id="WP_245359372.1">
    <property type="nucleotide sequence ID" value="NZ_BAAAVU010000001.1"/>
</dbReference>
<organism evidence="2 3">
    <name type="scientific">Kribbella aluminosa</name>
    <dbReference type="NCBI Taxonomy" id="416017"/>
    <lineage>
        <taxon>Bacteria</taxon>
        <taxon>Bacillati</taxon>
        <taxon>Actinomycetota</taxon>
        <taxon>Actinomycetes</taxon>
        <taxon>Propionibacteriales</taxon>
        <taxon>Kribbellaceae</taxon>
        <taxon>Kribbella</taxon>
    </lineage>
</organism>
<sequence>MARAARRRTADRPPAGRGLHFDAVFVTGLPWWLPFAHDQEFHYNAVQSVIANAYLLCAVGLIGQARKSEARMRYTWRLRS</sequence>
<evidence type="ECO:0000313" key="3">
    <source>
        <dbReference type="Proteomes" id="UP000755585"/>
    </source>
</evidence>
<feature type="transmembrane region" description="Helical" evidence="1">
    <location>
        <begin position="15"/>
        <end position="33"/>
    </location>
</feature>
<dbReference type="EMBL" id="JAGINT010000002">
    <property type="protein sequence ID" value="MBP2353467.1"/>
    <property type="molecule type" value="Genomic_DNA"/>
</dbReference>
<dbReference type="Proteomes" id="UP000755585">
    <property type="component" value="Unassembled WGS sequence"/>
</dbReference>
<gene>
    <name evidence="2" type="ORF">JOF29_004577</name>
</gene>
<comment type="caution">
    <text evidence="2">The sequence shown here is derived from an EMBL/GenBank/DDBJ whole genome shotgun (WGS) entry which is preliminary data.</text>
</comment>
<evidence type="ECO:0000313" key="2">
    <source>
        <dbReference type="EMBL" id="MBP2353467.1"/>
    </source>
</evidence>
<protein>
    <submittedName>
        <fullName evidence="2">Uncharacterized protein</fullName>
    </submittedName>
</protein>
<keyword evidence="1" id="KW-0472">Membrane</keyword>
<keyword evidence="3" id="KW-1185">Reference proteome</keyword>
<proteinExistence type="predicted"/>
<feature type="transmembrane region" description="Helical" evidence="1">
    <location>
        <begin position="45"/>
        <end position="63"/>
    </location>
</feature>
<keyword evidence="1" id="KW-1133">Transmembrane helix</keyword>
<accession>A0ABS4UPA0</accession>
<keyword evidence="1" id="KW-0812">Transmembrane</keyword>
<evidence type="ECO:0000256" key="1">
    <source>
        <dbReference type="SAM" id="Phobius"/>
    </source>
</evidence>